<dbReference type="InterPro" id="IPR015421">
    <property type="entry name" value="PyrdxlP-dep_Trfase_major"/>
</dbReference>
<dbReference type="AlphaFoldDB" id="A0A3N9P9P7"/>
<dbReference type="InterPro" id="IPR015422">
    <property type="entry name" value="PyrdxlP-dep_Trfase_small"/>
</dbReference>
<name>A0A3N9P9P7_9BACL</name>
<dbReference type="PANTHER" id="PTHR42790">
    <property type="entry name" value="AMINOTRANSFERASE"/>
    <property type="match status" value="1"/>
</dbReference>
<evidence type="ECO:0000256" key="6">
    <source>
        <dbReference type="ARBA" id="ARBA00022898"/>
    </source>
</evidence>
<comment type="cofactor">
    <cofactor evidence="1">
        <name>pyridoxal 5'-phosphate</name>
        <dbReference type="ChEBI" id="CHEBI:597326"/>
    </cofactor>
</comment>
<feature type="region of interest" description="Disordered" evidence="7">
    <location>
        <begin position="27"/>
        <end position="85"/>
    </location>
</feature>
<evidence type="ECO:0000256" key="3">
    <source>
        <dbReference type="ARBA" id="ARBA00011738"/>
    </source>
</evidence>
<keyword evidence="5 9" id="KW-0808">Transferase</keyword>
<evidence type="ECO:0000256" key="7">
    <source>
        <dbReference type="SAM" id="MobiDB-lite"/>
    </source>
</evidence>
<dbReference type="GO" id="GO:0030170">
    <property type="term" value="F:pyridoxal phosphate binding"/>
    <property type="evidence" value="ECO:0007669"/>
    <property type="project" value="InterPro"/>
</dbReference>
<evidence type="ECO:0000256" key="5">
    <source>
        <dbReference type="ARBA" id="ARBA00022679"/>
    </source>
</evidence>
<organism evidence="9 10">
    <name type="scientific">Paenibacillus rhizophilus</name>
    <dbReference type="NCBI Taxonomy" id="1850366"/>
    <lineage>
        <taxon>Bacteria</taxon>
        <taxon>Bacillati</taxon>
        <taxon>Bacillota</taxon>
        <taxon>Bacilli</taxon>
        <taxon>Bacillales</taxon>
        <taxon>Paenibacillaceae</taxon>
        <taxon>Paenibacillus</taxon>
    </lineage>
</organism>
<dbReference type="Pfam" id="PF00155">
    <property type="entry name" value="Aminotran_1_2"/>
    <property type="match status" value="1"/>
</dbReference>
<dbReference type="GO" id="GO:1901605">
    <property type="term" value="P:alpha-amino acid metabolic process"/>
    <property type="evidence" value="ECO:0007669"/>
    <property type="project" value="TreeGrafter"/>
</dbReference>
<dbReference type="PANTHER" id="PTHR42790:SF22">
    <property type="entry name" value="GNTR FAMILY REGULATORY PROTEIN"/>
    <property type="match status" value="1"/>
</dbReference>
<comment type="similarity">
    <text evidence="2">Belongs to the class-I pyridoxal-phosphate-dependent aminotransferase family.</text>
</comment>
<evidence type="ECO:0000313" key="10">
    <source>
        <dbReference type="Proteomes" id="UP000282529"/>
    </source>
</evidence>
<evidence type="ECO:0000256" key="4">
    <source>
        <dbReference type="ARBA" id="ARBA00022576"/>
    </source>
</evidence>
<evidence type="ECO:0000256" key="1">
    <source>
        <dbReference type="ARBA" id="ARBA00001933"/>
    </source>
</evidence>
<keyword evidence="10" id="KW-1185">Reference proteome</keyword>
<dbReference type="FunFam" id="3.40.640.10:FF:000053">
    <property type="entry name" value="Aminotransferase, class I"/>
    <property type="match status" value="1"/>
</dbReference>
<dbReference type="Gene3D" id="3.90.1150.10">
    <property type="entry name" value="Aspartate Aminotransferase, domain 1"/>
    <property type="match status" value="1"/>
</dbReference>
<dbReference type="SUPFAM" id="SSF53383">
    <property type="entry name" value="PLP-dependent transferases"/>
    <property type="match status" value="1"/>
</dbReference>
<dbReference type="InterPro" id="IPR015424">
    <property type="entry name" value="PyrdxlP-dep_Trfase"/>
</dbReference>
<evidence type="ECO:0000259" key="8">
    <source>
        <dbReference type="Pfam" id="PF00155"/>
    </source>
</evidence>
<reference evidence="9 10" key="1">
    <citation type="submission" date="2018-11" db="EMBL/GenBank/DDBJ databases">
        <title>Genome sequence of strain 7197.</title>
        <authorList>
            <person name="Gao J."/>
            <person name="Sun J."/>
        </authorList>
    </citation>
    <scope>NUCLEOTIDE SEQUENCE [LARGE SCALE GENOMIC DNA]</scope>
    <source>
        <strain evidence="9 10">7197</strain>
    </source>
</reference>
<dbReference type="GO" id="GO:0008483">
    <property type="term" value="F:transaminase activity"/>
    <property type="evidence" value="ECO:0007669"/>
    <property type="project" value="UniProtKB-KW"/>
</dbReference>
<proteinExistence type="inferred from homology"/>
<dbReference type="CDD" id="cd00609">
    <property type="entry name" value="AAT_like"/>
    <property type="match status" value="1"/>
</dbReference>
<evidence type="ECO:0000313" key="9">
    <source>
        <dbReference type="EMBL" id="RQW11774.1"/>
    </source>
</evidence>
<dbReference type="EMBL" id="RQPI01000005">
    <property type="protein sequence ID" value="RQW11774.1"/>
    <property type="molecule type" value="Genomic_DNA"/>
</dbReference>
<dbReference type="InterPro" id="IPR050859">
    <property type="entry name" value="Class-I_PLP-dep_aminotransf"/>
</dbReference>
<keyword evidence="4 9" id="KW-0032">Aminotransferase</keyword>
<sequence length="479" mass="53565">MTVSKAYADLERRGRIVRRHGLGCFVSPAKDGNREDEEFGTGNGGRTGDWKRDAGSNYGNNGEGERGQSRIPGRNTGQDKTGTRKRFGWQEDFEDYLPRAQLWRNFDYSEAEYSFHLAAIHSGLLPLKEIGEAMTMLVAKRPELMSAYGNFQGDLELREVMTKHLRTRGISLSAASLMITSGTQQGIDLVARTFIGPGDAVYLEEPSYTGAIDVFAGRGAEMISVPMDEDGMRIDLLTKLCDRRPPKLIYTVPTFQNPSGATMSMERRQRLLELARSYRCLIVEDDPFSDLYFHSPPPPSIKSMDRDGHVVYMKSFSKVLAPGCRMACVAAEGDILERLTAAKAASDLGGPLLIQLAVLPFISDRYDAYMKGLRSALRSRMERAAKLLKRHAPQGVKWRLPEGGLNLWLELPHSVHVGELYRRASRLGISFLTGNVCHVGEPSTNYIRLCYAQMEEEQMERGLLLLMPLLKESMTGTKR</sequence>
<accession>A0A3N9P9P7</accession>
<protein>
    <submittedName>
        <fullName evidence="9">Aminotransferase class I/II-fold pyridoxal phosphate-dependent enzyme</fullName>
    </submittedName>
</protein>
<evidence type="ECO:0000256" key="2">
    <source>
        <dbReference type="ARBA" id="ARBA00007441"/>
    </source>
</evidence>
<keyword evidence="6" id="KW-0663">Pyridoxal phosphate</keyword>
<dbReference type="InterPro" id="IPR004839">
    <property type="entry name" value="Aminotransferase_I/II_large"/>
</dbReference>
<comment type="caution">
    <text evidence="9">The sequence shown here is derived from an EMBL/GenBank/DDBJ whole genome shotgun (WGS) entry which is preliminary data.</text>
</comment>
<gene>
    <name evidence="9" type="ORF">EH198_11640</name>
</gene>
<dbReference type="Gene3D" id="3.40.640.10">
    <property type="entry name" value="Type I PLP-dependent aspartate aminotransferase-like (Major domain)"/>
    <property type="match status" value="1"/>
</dbReference>
<feature type="domain" description="Aminotransferase class I/classII large" evidence="8">
    <location>
        <begin position="139"/>
        <end position="462"/>
    </location>
</feature>
<comment type="subunit">
    <text evidence="3">Homodimer.</text>
</comment>
<dbReference type="OrthoDB" id="9802601at2"/>
<dbReference type="Proteomes" id="UP000282529">
    <property type="component" value="Unassembled WGS sequence"/>
</dbReference>